<keyword evidence="2" id="KW-1185">Reference proteome</keyword>
<dbReference type="AlphaFoldDB" id="G0GBF0"/>
<protein>
    <submittedName>
        <fullName evidence="1">Uncharacterized protein</fullName>
    </submittedName>
</protein>
<evidence type="ECO:0000313" key="1">
    <source>
        <dbReference type="EMBL" id="AEJ60309.1"/>
    </source>
</evidence>
<dbReference type="STRING" id="869211.Spith_0022"/>
<evidence type="ECO:0000313" key="2">
    <source>
        <dbReference type="Proteomes" id="UP000007254"/>
    </source>
</evidence>
<name>G0GBF0_WINT7</name>
<organism evidence="1 2">
    <name type="scientific">Winmispira thermophila (strain ATCC 700085 / DSM 6578 / Z-1203)</name>
    <name type="common">Spirochaeta thermophila</name>
    <dbReference type="NCBI Taxonomy" id="869211"/>
    <lineage>
        <taxon>Bacteria</taxon>
        <taxon>Pseudomonadati</taxon>
        <taxon>Spirochaetota</taxon>
        <taxon>Spirochaetia</taxon>
        <taxon>Winmispirales</taxon>
        <taxon>Winmispiraceae</taxon>
        <taxon>Winmispira</taxon>
    </lineage>
</organism>
<sequence>MLTTASEPLYYTDMGNLLIVSHFSGEAERLEARLRERGIDVFLALPGENVDEPRLPWKPSSPFSSKSLLLQVLQKGELERLVCLHRVHPESGGPLSFSEIEERVDTCLKGWLFLLKEAAELTRKSEVVLVLDADGEGSSPLAPLLEAGFLSLLEVCRRMGIPARGLRREKAALDPLVDSILEGDGKSLYRWREIRERRRLWFSK</sequence>
<dbReference type="HOGENOM" id="CLU_1342569_0_0_12"/>
<proteinExistence type="predicted"/>
<dbReference type="KEGG" id="stq:Spith_0022"/>
<gene>
    <name evidence="1" type="ordered locus">Spith_0022</name>
</gene>
<accession>G0GBF0</accession>
<dbReference type="EMBL" id="CP002903">
    <property type="protein sequence ID" value="AEJ60309.1"/>
    <property type="molecule type" value="Genomic_DNA"/>
</dbReference>
<reference evidence="1 2" key="1">
    <citation type="submission" date="2011-06" db="EMBL/GenBank/DDBJ databases">
        <title>The complete genome of Spirochaeta thermophila DSM 6578.</title>
        <authorList>
            <consortium name="US DOE Joint Genome Institute (JGI-PGF)"/>
            <person name="Lucas S."/>
            <person name="Lapidus A."/>
            <person name="Bruce D."/>
            <person name="Goodwin L."/>
            <person name="Pitluck S."/>
            <person name="Peters L."/>
            <person name="Kyrpides N."/>
            <person name="Mavromatis K."/>
            <person name="Ivanova N."/>
            <person name="Mikailova N."/>
            <person name="Pagani I."/>
            <person name="Chertkov O."/>
            <person name="Detter J.C."/>
            <person name="Tapia R."/>
            <person name="Han C."/>
            <person name="Land M."/>
            <person name="Hauser L."/>
            <person name="Markowitz V."/>
            <person name="Cheng J.-F."/>
            <person name="Hugenholtz P."/>
            <person name="Woyke T."/>
            <person name="Wu D."/>
            <person name="Spring S."/>
            <person name="Merkhoffer B."/>
            <person name="Schneider S."/>
            <person name="Klenk H.-P."/>
            <person name="Eisen J.A."/>
        </authorList>
    </citation>
    <scope>NUCLEOTIDE SEQUENCE [LARGE SCALE GENOMIC DNA]</scope>
    <source>
        <strain evidence="2">ATCC 700085 / DSM 6578 / Z-1203</strain>
    </source>
</reference>
<dbReference type="Proteomes" id="UP000007254">
    <property type="component" value="Chromosome"/>
</dbReference>